<gene>
    <name evidence="1" type="ORF">MAM1_0191d07669</name>
</gene>
<dbReference type="Proteomes" id="UP000053815">
    <property type="component" value="Unassembled WGS sequence"/>
</dbReference>
<evidence type="ECO:0000313" key="2">
    <source>
        <dbReference type="Proteomes" id="UP000053815"/>
    </source>
</evidence>
<evidence type="ECO:0000313" key="1">
    <source>
        <dbReference type="EMBL" id="GAN08162.1"/>
    </source>
</evidence>
<keyword evidence="2" id="KW-1185">Reference proteome</keyword>
<dbReference type="EMBL" id="DF836480">
    <property type="protein sequence ID" value="GAN08162.1"/>
    <property type="molecule type" value="Genomic_DNA"/>
</dbReference>
<sequence length="148" mass="16838">MDFSYDTWGENFAGGETQSPNYADTEIESDIEIAPEQQANNVFGNMRTFKATIIRPLVYDITIPPVGNLSNNERSSIDFHTLMSTEYGYQASTKECLGLCQFPFGRKRCRAMLKLQPFKAWRWRKALRNNQTAILGRLTGSPGYIRAI</sequence>
<accession>A0A0C9MX69</accession>
<dbReference type="AlphaFoldDB" id="A0A0C9MX69"/>
<reference evidence="1" key="1">
    <citation type="submission" date="2014-09" db="EMBL/GenBank/DDBJ databases">
        <title>Draft genome sequence of an oleaginous Mucoromycotina fungus Mucor ambiguus NBRC6742.</title>
        <authorList>
            <person name="Takeda I."/>
            <person name="Yamane N."/>
            <person name="Morita T."/>
            <person name="Tamano K."/>
            <person name="Machida M."/>
            <person name="Baker S."/>
            <person name="Koike H."/>
        </authorList>
    </citation>
    <scope>NUCLEOTIDE SEQUENCE</scope>
    <source>
        <strain evidence="1">NBRC 6742</strain>
    </source>
</reference>
<organism evidence="1">
    <name type="scientific">Mucor ambiguus</name>
    <dbReference type="NCBI Taxonomy" id="91626"/>
    <lineage>
        <taxon>Eukaryota</taxon>
        <taxon>Fungi</taxon>
        <taxon>Fungi incertae sedis</taxon>
        <taxon>Mucoromycota</taxon>
        <taxon>Mucoromycotina</taxon>
        <taxon>Mucoromycetes</taxon>
        <taxon>Mucorales</taxon>
        <taxon>Mucorineae</taxon>
        <taxon>Mucoraceae</taxon>
        <taxon>Mucor</taxon>
    </lineage>
</organism>
<protein>
    <submittedName>
        <fullName evidence="1">Uncharacterized protein</fullName>
    </submittedName>
</protein>
<name>A0A0C9MX69_9FUNG</name>
<proteinExistence type="predicted"/>